<dbReference type="GO" id="GO:0003723">
    <property type="term" value="F:RNA binding"/>
    <property type="evidence" value="ECO:0007669"/>
    <property type="project" value="InterPro"/>
</dbReference>
<dbReference type="InterPro" id="IPR040000">
    <property type="entry name" value="NOP9"/>
</dbReference>
<dbReference type="GO" id="GO:0030686">
    <property type="term" value="C:90S preribosome"/>
    <property type="evidence" value="ECO:0007669"/>
    <property type="project" value="TreeGrafter"/>
</dbReference>
<comment type="function">
    <text evidence="4">RNA-binding nucleolar protein required for pre-rRNA processing. Involved in production of 18S rRNA and assembly of small ribosomal subunit.</text>
</comment>
<evidence type="ECO:0000256" key="5">
    <source>
        <dbReference type="ARBA" id="ARBA00030932"/>
    </source>
</evidence>
<evidence type="ECO:0000256" key="2">
    <source>
        <dbReference type="ARBA" id="ARBA00016427"/>
    </source>
</evidence>
<dbReference type="InterPro" id="IPR016024">
    <property type="entry name" value="ARM-type_fold"/>
</dbReference>
<dbReference type="SMART" id="SM00025">
    <property type="entry name" value="Pumilio"/>
    <property type="match status" value="4"/>
</dbReference>
<comment type="subcellular location">
    <subcellularLocation>
        <location evidence="1">Nucleus</location>
        <location evidence="1">Nucleolus</location>
    </subcellularLocation>
</comment>
<dbReference type="PANTHER" id="PTHR13102:SF0">
    <property type="entry name" value="NUCLEOLAR PROTEIN 9"/>
    <property type="match status" value="1"/>
</dbReference>
<dbReference type="InterPro" id="IPR011989">
    <property type="entry name" value="ARM-like"/>
</dbReference>
<dbReference type="GO" id="GO:0000056">
    <property type="term" value="P:ribosomal small subunit export from nucleus"/>
    <property type="evidence" value="ECO:0007669"/>
    <property type="project" value="TreeGrafter"/>
</dbReference>
<dbReference type="GO" id="GO:0030688">
    <property type="term" value="C:preribosome, small subunit precursor"/>
    <property type="evidence" value="ECO:0007669"/>
    <property type="project" value="TreeGrafter"/>
</dbReference>
<feature type="compositionally biased region" description="Polar residues" evidence="7">
    <location>
        <begin position="709"/>
        <end position="718"/>
    </location>
</feature>
<organism evidence="8 9">
    <name type="scientific">Lophiotrema nucula</name>
    <dbReference type="NCBI Taxonomy" id="690887"/>
    <lineage>
        <taxon>Eukaryota</taxon>
        <taxon>Fungi</taxon>
        <taxon>Dikarya</taxon>
        <taxon>Ascomycota</taxon>
        <taxon>Pezizomycotina</taxon>
        <taxon>Dothideomycetes</taxon>
        <taxon>Pleosporomycetidae</taxon>
        <taxon>Pleosporales</taxon>
        <taxon>Lophiotremataceae</taxon>
        <taxon>Lophiotrema</taxon>
    </lineage>
</organism>
<feature type="compositionally biased region" description="Basic and acidic residues" evidence="7">
    <location>
        <begin position="682"/>
        <end position="691"/>
    </location>
</feature>
<feature type="region of interest" description="Disordered" evidence="7">
    <location>
        <begin position="1"/>
        <end position="62"/>
    </location>
</feature>
<dbReference type="GO" id="GO:0000480">
    <property type="term" value="P:endonucleolytic cleavage in 5'-ETS of tricistronic rRNA transcript (SSU-rRNA, 5.8S rRNA, LSU-rRNA)"/>
    <property type="evidence" value="ECO:0007669"/>
    <property type="project" value="TreeGrafter"/>
</dbReference>
<name>A0A6A5ZQ66_9PLEO</name>
<feature type="compositionally biased region" description="Basic and acidic residues" evidence="7">
    <location>
        <begin position="19"/>
        <end position="35"/>
    </location>
</feature>
<proteinExistence type="predicted"/>
<dbReference type="GO" id="GO:0005730">
    <property type="term" value="C:nucleolus"/>
    <property type="evidence" value="ECO:0007669"/>
    <property type="project" value="UniProtKB-SubCell"/>
</dbReference>
<sequence>MPKENKRRGRREEKKRKREHDEPEHEPKRVRKSIEDGQEVPDENGAQHQDAVADGVPRPDAMPFYGMLDENEQEYFRKADELLELNQFDGPEERSLFLENVYKEADGKELKIANSQSCSRLMERLILLSTPEQLKGLFQKFSGHFLHLVQHRFASHCCEALFIHAAPIVSQELAQPQTARTPPSSDPNDVVSMENMFLYSLSEMEGYFGFLMTDRFASHVLRVLLVVLAGVPLAKQNNKSIVQSKRKEKIGVAGAEKSQDWILEERKVPQSFLDALEKVTQDSVSGLDSTYLRALAMHPTGNPTLQVLLQLELKQFGKTRAKDENSIIRRLLPDDPIAEGTESASFINGLVYDQIGSRLLETIIEFAPGKMFKTIYGEFFKNRMGSLARNEIAGYVAGKLLGRLSAEDLREAMIPIVEQIPSLVDRNRTVIIRTLIERCQARGVDVSPIKAQLEAAYSGSNGFEIARILRLGESPSAEDGKPETTHTHSHSEKLHGSLLAQSMIAVPGSLADLIFDSLAKLGTTLSLRIARDPVASRTVQVALKAPHMGVIYRRKVIQQFYGHVGELALDPAASHVIDAVWEGTANLAFIRERIAEELAENEGALRESHVGRAVWRNWSMDLYKRRRSEWVQQSKRNAKGNEGFQAFPETDNNKHAPHSHAYSKHLTAIEKARLKHAAKQAEQPKTDKEGKATGSKSPHKSTKKDKQSSRPPSSSNQGKGKEPLMAQ</sequence>
<evidence type="ECO:0000256" key="7">
    <source>
        <dbReference type="SAM" id="MobiDB-lite"/>
    </source>
</evidence>
<evidence type="ECO:0000256" key="6">
    <source>
        <dbReference type="ARBA" id="ARBA00031929"/>
    </source>
</evidence>
<protein>
    <recommendedName>
        <fullName evidence="2">Nucleolar protein 9</fullName>
    </recommendedName>
    <alternativeName>
        <fullName evidence="5 6">Pumilio domain-containing protein NOP9</fullName>
    </alternativeName>
</protein>
<dbReference type="AlphaFoldDB" id="A0A6A5ZQ66"/>
<keyword evidence="3" id="KW-0677">Repeat</keyword>
<dbReference type="GO" id="GO:0000447">
    <property type="term" value="P:endonucleolytic cleavage in ITS1 to separate SSU-rRNA from 5.8S rRNA and LSU-rRNA from tricistronic rRNA transcript (SSU-rRNA, 5.8S rRNA, LSU-rRNA)"/>
    <property type="evidence" value="ECO:0007669"/>
    <property type="project" value="TreeGrafter"/>
</dbReference>
<reference evidence="8" key="1">
    <citation type="journal article" date="2020" name="Stud. Mycol.">
        <title>101 Dothideomycetes genomes: a test case for predicting lifestyles and emergence of pathogens.</title>
        <authorList>
            <person name="Haridas S."/>
            <person name="Albert R."/>
            <person name="Binder M."/>
            <person name="Bloem J."/>
            <person name="Labutti K."/>
            <person name="Salamov A."/>
            <person name="Andreopoulos B."/>
            <person name="Baker S."/>
            <person name="Barry K."/>
            <person name="Bills G."/>
            <person name="Bluhm B."/>
            <person name="Cannon C."/>
            <person name="Castanera R."/>
            <person name="Culley D."/>
            <person name="Daum C."/>
            <person name="Ezra D."/>
            <person name="Gonzalez J."/>
            <person name="Henrissat B."/>
            <person name="Kuo A."/>
            <person name="Liang C."/>
            <person name="Lipzen A."/>
            <person name="Lutzoni F."/>
            <person name="Magnuson J."/>
            <person name="Mondo S."/>
            <person name="Nolan M."/>
            <person name="Ohm R."/>
            <person name="Pangilinan J."/>
            <person name="Park H.-J."/>
            <person name="Ramirez L."/>
            <person name="Alfaro M."/>
            <person name="Sun H."/>
            <person name="Tritt A."/>
            <person name="Yoshinaga Y."/>
            <person name="Zwiers L.-H."/>
            <person name="Turgeon B."/>
            <person name="Goodwin S."/>
            <person name="Spatafora J."/>
            <person name="Crous P."/>
            <person name="Grigoriev I."/>
        </authorList>
    </citation>
    <scope>NUCLEOTIDE SEQUENCE</scope>
    <source>
        <strain evidence="8">CBS 627.86</strain>
    </source>
</reference>
<evidence type="ECO:0000313" key="9">
    <source>
        <dbReference type="Proteomes" id="UP000799770"/>
    </source>
</evidence>
<dbReference type="Pfam" id="PF22493">
    <property type="entry name" value="PUF_NOP9"/>
    <property type="match status" value="1"/>
</dbReference>
<dbReference type="InterPro" id="IPR001313">
    <property type="entry name" value="Pumilio_RNA-bd_rpt"/>
</dbReference>
<dbReference type="SUPFAM" id="SSF48371">
    <property type="entry name" value="ARM repeat"/>
    <property type="match status" value="1"/>
</dbReference>
<evidence type="ECO:0000256" key="4">
    <source>
        <dbReference type="ARBA" id="ARBA00024893"/>
    </source>
</evidence>
<feature type="compositionally biased region" description="Basic residues" evidence="7">
    <location>
        <begin position="1"/>
        <end position="18"/>
    </location>
</feature>
<dbReference type="Gene3D" id="1.25.10.10">
    <property type="entry name" value="Leucine-rich Repeat Variant"/>
    <property type="match status" value="2"/>
</dbReference>
<gene>
    <name evidence="8" type="ORF">BDV96DRAFT_130513</name>
</gene>
<dbReference type="OrthoDB" id="392571at2759"/>
<dbReference type="PANTHER" id="PTHR13102">
    <property type="entry name" value="NUCLEOLAR PROTEIN 9"/>
    <property type="match status" value="1"/>
</dbReference>
<evidence type="ECO:0000313" key="8">
    <source>
        <dbReference type="EMBL" id="KAF2121832.1"/>
    </source>
</evidence>
<keyword evidence="9" id="KW-1185">Reference proteome</keyword>
<dbReference type="GO" id="GO:0000472">
    <property type="term" value="P:endonucleolytic cleavage to generate mature 5'-end of SSU-rRNA from (SSU-rRNA, 5.8S rRNA, LSU-rRNA)"/>
    <property type="evidence" value="ECO:0007669"/>
    <property type="project" value="TreeGrafter"/>
</dbReference>
<evidence type="ECO:0000256" key="3">
    <source>
        <dbReference type="ARBA" id="ARBA00022737"/>
    </source>
</evidence>
<feature type="region of interest" description="Disordered" evidence="7">
    <location>
        <begin position="633"/>
        <end position="661"/>
    </location>
</feature>
<accession>A0A6A5ZQ66</accession>
<dbReference type="Proteomes" id="UP000799770">
    <property type="component" value="Unassembled WGS sequence"/>
</dbReference>
<dbReference type="EMBL" id="ML977311">
    <property type="protein sequence ID" value="KAF2121832.1"/>
    <property type="molecule type" value="Genomic_DNA"/>
</dbReference>
<feature type="region of interest" description="Disordered" evidence="7">
    <location>
        <begin position="673"/>
        <end position="727"/>
    </location>
</feature>
<evidence type="ECO:0000256" key="1">
    <source>
        <dbReference type="ARBA" id="ARBA00004604"/>
    </source>
</evidence>